<evidence type="ECO:0000313" key="1">
    <source>
        <dbReference type="EMBL" id="CEK90791.1"/>
    </source>
</evidence>
<organism evidence="2">
    <name type="scientific">Arion vulgaris</name>
    <dbReference type="NCBI Taxonomy" id="1028688"/>
    <lineage>
        <taxon>Eukaryota</taxon>
        <taxon>Metazoa</taxon>
        <taxon>Spiralia</taxon>
        <taxon>Lophotrochozoa</taxon>
        <taxon>Mollusca</taxon>
        <taxon>Gastropoda</taxon>
        <taxon>Heterobranchia</taxon>
        <taxon>Euthyneura</taxon>
        <taxon>Panpulmonata</taxon>
        <taxon>Eupulmonata</taxon>
        <taxon>Stylommatophora</taxon>
        <taxon>Helicina</taxon>
        <taxon>Arionoidea</taxon>
        <taxon>Arionidae</taxon>
        <taxon>Arion</taxon>
    </lineage>
</organism>
<accession>A0A0B7BD30</accession>
<name>A0A0B7BD30_9EUPU</name>
<dbReference type="EMBL" id="HACG01043926">
    <property type="protein sequence ID" value="CEK90791.1"/>
    <property type="molecule type" value="Transcribed_RNA"/>
</dbReference>
<dbReference type="AlphaFoldDB" id="A0A0B7BD30"/>
<dbReference type="EMBL" id="HACG01043927">
    <property type="protein sequence ID" value="CEK90792.1"/>
    <property type="molecule type" value="Transcribed_RNA"/>
</dbReference>
<reference evidence="2" key="1">
    <citation type="submission" date="2014-12" db="EMBL/GenBank/DDBJ databases">
        <title>Insight into the proteome of Arion vulgaris.</title>
        <authorList>
            <person name="Aradska J."/>
            <person name="Bulat T."/>
            <person name="Smidak R."/>
            <person name="Sarate P."/>
            <person name="Gangsoo J."/>
            <person name="Sialana F."/>
            <person name="Bilban M."/>
            <person name="Lubec G."/>
        </authorList>
    </citation>
    <scope>NUCLEOTIDE SEQUENCE</scope>
    <source>
        <tissue evidence="2">Skin</tissue>
    </source>
</reference>
<evidence type="ECO:0000313" key="2">
    <source>
        <dbReference type="EMBL" id="CEK90792.1"/>
    </source>
</evidence>
<gene>
    <name evidence="2" type="primary">ORF178883</name>
    <name evidence="1" type="synonym">ORF178882</name>
</gene>
<proteinExistence type="predicted"/>
<sequence>MPMPKIGAKKCMRERVKRDTSHWILNKDDYRLNGLIADRMDWREFVAAL</sequence>
<protein>
    <submittedName>
        <fullName evidence="2">Uncharacterized protein</fullName>
    </submittedName>
</protein>